<dbReference type="AlphaFoldDB" id="A0A167G1E3"/>
<accession>A0A167G1E3</accession>
<dbReference type="OrthoDB" id="7869153at2"/>
<dbReference type="Pfam" id="PF14398">
    <property type="entry name" value="ATPgrasp_YheCD"/>
    <property type="match status" value="1"/>
</dbReference>
<name>A0A167G1E3_9BACL</name>
<gene>
    <name evidence="1" type="ORF">PNBC_06935</name>
</gene>
<dbReference type="STRING" id="1763538.LPB68_17800"/>
<dbReference type="InterPro" id="IPR026838">
    <property type="entry name" value="YheC/D"/>
</dbReference>
<organism evidence="1 2">
    <name type="scientific">Paenibacillus crassostreae</name>
    <dbReference type="NCBI Taxonomy" id="1763538"/>
    <lineage>
        <taxon>Bacteria</taxon>
        <taxon>Bacillati</taxon>
        <taxon>Bacillota</taxon>
        <taxon>Bacilli</taxon>
        <taxon>Bacillales</taxon>
        <taxon>Paenibacillaceae</taxon>
        <taxon>Paenibacillus</taxon>
    </lineage>
</organism>
<protein>
    <submittedName>
        <fullName evidence="1">Endospore coat-associated protein</fullName>
    </submittedName>
</protein>
<dbReference type="KEGG" id="pcx:LPB68_17800"/>
<dbReference type="SUPFAM" id="SSF56059">
    <property type="entry name" value="Glutathione synthetase ATP-binding domain-like"/>
    <property type="match status" value="1"/>
</dbReference>
<sequence length="373" mass="43032">MNGQSFNDTKPVIAILTMPADSAKGFRGNHANFVDIVRTGKELDYPIYVVTVRDLKLNSPTVKGYTLSSNNEDWEVHNFPPPQVIYNRIPLREDEAKPWVQRKINSYLTHPNTHFYNPHFFNKWDLFEWLRISNSTDYLVPMTKRLVNELSLSKILDKHPYVYLKPESGKAGKGIMMLKFQKDKSLPYRLKIQNDRSSITYKSPSLRRLWIRLKKEIGTSPYIVQQGIQLATVDNRPFDLRIMVQKTGKGQWGVTGVGARMAGLKSITTHVPRGGSIERPTRLISALFGSDMSSFIMNQIKTTALIIARQIERASGNKLGEMSMDLGLDQFGKIWFFEANARPMKFDEPHIRKRSLERIFEYSQYLAQHNKYN</sequence>
<dbReference type="Proteomes" id="UP000077134">
    <property type="component" value="Unassembled WGS sequence"/>
</dbReference>
<dbReference type="EMBL" id="LSFN01000005">
    <property type="protein sequence ID" value="OAB77114.1"/>
    <property type="molecule type" value="Genomic_DNA"/>
</dbReference>
<keyword evidence="2" id="KW-1185">Reference proteome</keyword>
<comment type="caution">
    <text evidence="1">The sequence shown here is derived from an EMBL/GenBank/DDBJ whole genome shotgun (WGS) entry which is preliminary data.</text>
</comment>
<evidence type="ECO:0000313" key="1">
    <source>
        <dbReference type="EMBL" id="OAB77114.1"/>
    </source>
</evidence>
<evidence type="ECO:0000313" key="2">
    <source>
        <dbReference type="Proteomes" id="UP000077134"/>
    </source>
</evidence>
<reference evidence="1 2" key="1">
    <citation type="submission" date="2016-02" db="EMBL/GenBank/DDBJ databases">
        <title>Paenibacillus sp. LPB0068, isolated from Crassostrea gigas.</title>
        <authorList>
            <person name="Shin S.-K."/>
            <person name="Yi H."/>
        </authorList>
    </citation>
    <scope>NUCLEOTIDE SEQUENCE [LARGE SCALE GENOMIC DNA]</scope>
    <source>
        <strain evidence="1 2">LPB0068</strain>
    </source>
</reference>
<proteinExistence type="predicted"/>